<reference evidence="2" key="1">
    <citation type="submission" date="2022-10" db="EMBL/GenBank/DDBJ databases">
        <authorList>
            <person name="Chen Y."/>
            <person name="Dougan E. K."/>
            <person name="Chan C."/>
            <person name="Rhodes N."/>
            <person name="Thang M."/>
        </authorList>
    </citation>
    <scope>NUCLEOTIDE SEQUENCE</scope>
</reference>
<reference evidence="3" key="2">
    <citation type="submission" date="2024-04" db="EMBL/GenBank/DDBJ databases">
        <authorList>
            <person name="Chen Y."/>
            <person name="Shah S."/>
            <person name="Dougan E. K."/>
            <person name="Thang M."/>
            <person name="Chan C."/>
        </authorList>
    </citation>
    <scope>NUCLEOTIDE SEQUENCE [LARGE SCALE GENOMIC DNA]</scope>
</reference>
<dbReference type="OrthoDB" id="423534at2759"/>
<keyword evidence="4" id="KW-1185">Reference proteome</keyword>
<feature type="transmembrane region" description="Helical" evidence="1">
    <location>
        <begin position="364"/>
        <end position="386"/>
    </location>
</feature>
<protein>
    <submittedName>
        <fullName evidence="2">Uncharacterized protein</fullName>
    </submittedName>
</protein>
<dbReference type="EMBL" id="CAMXCT010000968">
    <property type="protein sequence ID" value="CAI3985213.1"/>
    <property type="molecule type" value="Genomic_DNA"/>
</dbReference>
<feature type="transmembrane region" description="Helical" evidence="1">
    <location>
        <begin position="266"/>
        <end position="288"/>
    </location>
</feature>
<feature type="transmembrane region" description="Helical" evidence="1">
    <location>
        <begin position="128"/>
        <end position="148"/>
    </location>
</feature>
<dbReference type="EMBL" id="CAMXCT030000968">
    <property type="protein sequence ID" value="CAL4772525.1"/>
    <property type="molecule type" value="Genomic_DNA"/>
</dbReference>
<keyword evidence="1" id="KW-0472">Membrane</keyword>
<feature type="transmembrane region" description="Helical" evidence="1">
    <location>
        <begin position="294"/>
        <end position="312"/>
    </location>
</feature>
<organism evidence="2">
    <name type="scientific">Cladocopium goreaui</name>
    <dbReference type="NCBI Taxonomy" id="2562237"/>
    <lineage>
        <taxon>Eukaryota</taxon>
        <taxon>Sar</taxon>
        <taxon>Alveolata</taxon>
        <taxon>Dinophyceae</taxon>
        <taxon>Suessiales</taxon>
        <taxon>Symbiodiniaceae</taxon>
        <taxon>Cladocopium</taxon>
    </lineage>
</organism>
<evidence type="ECO:0000256" key="1">
    <source>
        <dbReference type="SAM" id="Phobius"/>
    </source>
</evidence>
<feature type="transmembrane region" description="Helical" evidence="1">
    <location>
        <begin position="193"/>
        <end position="213"/>
    </location>
</feature>
<dbReference type="AlphaFoldDB" id="A0A9P1C5Q3"/>
<accession>A0A9P1C5Q3</accession>
<keyword evidence="1" id="KW-1133">Transmembrane helix</keyword>
<dbReference type="EMBL" id="CAMXCT020000968">
    <property type="protein sequence ID" value="CAL1138588.1"/>
    <property type="molecule type" value="Genomic_DNA"/>
</dbReference>
<name>A0A9P1C5Q3_9DINO</name>
<evidence type="ECO:0000313" key="3">
    <source>
        <dbReference type="EMBL" id="CAL1138588.1"/>
    </source>
</evidence>
<proteinExistence type="predicted"/>
<sequence length="400" mass="43775">MAPEPEPEGFGCCCNDCAPGELVEPASKGRDSAEALEQVGGGFLAGVQNAAGVVMEALQDDGVSEESDPGAGGHHWFQHKSYVHHSHITVKMVGVFVAIGLIVISILDIFGIARDPADALPFHYVHNIWNIFFGVLMIFMDAPAKWLGKGAAWQTALWQKAPSLGKARGRALVHFYVGVINLAMVNWSPFTLWTIVNLARGGSLVTCSVIMLLNHHTYHCQRRSHVRRNFNGAAAAAKASEALHEFQEEALEVRSYIAKNHCTTRIVSFLAAIALIVISILGMINVLGALFSPFHYVIGIFNFFWAIIIALIDGEASWFAKCGNCRVSLFRWFPVFATLPGRSMLHFYVGSINVVMLPGGLMDFLYVALGGTLMLCSLLMLCHHNYCLEIPKMMKLPGST</sequence>
<dbReference type="Proteomes" id="UP001152797">
    <property type="component" value="Unassembled WGS sequence"/>
</dbReference>
<feature type="transmembrane region" description="Helical" evidence="1">
    <location>
        <begin position="332"/>
        <end position="352"/>
    </location>
</feature>
<feature type="transmembrane region" description="Helical" evidence="1">
    <location>
        <begin position="88"/>
        <end position="113"/>
    </location>
</feature>
<comment type="caution">
    <text evidence="2">The sequence shown here is derived from an EMBL/GenBank/DDBJ whole genome shotgun (WGS) entry which is preliminary data.</text>
</comment>
<gene>
    <name evidence="2" type="ORF">C1SCF055_LOCUS12687</name>
</gene>
<evidence type="ECO:0000313" key="2">
    <source>
        <dbReference type="EMBL" id="CAI3985213.1"/>
    </source>
</evidence>
<keyword evidence="1" id="KW-0812">Transmembrane</keyword>
<evidence type="ECO:0000313" key="4">
    <source>
        <dbReference type="Proteomes" id="UP001152797"/>
    </source>
</evidence>